<dbReference type="PANTHER" id="PTHR10625:SF38">
    <property type="entry name" value="HISTONE DEACETYLASE 6, ISOFORM G"/>
    <property type="match status" value="1"/>
</dbReference>
<keyword evidence="22" id="KW-0156">Chromatin regulator</keyword>
<protein>
    <recommendedName>
        <fullName evidence="32">Protein deacetylase HDAC6</fullName>
    </recommendedName>
    <alternativeName>
        <fullName evidence="33">Tubulin-lysine deacetylase HDAC6</fullName>
    </alternativeName>
</protein>
<comment type="caution">
    <text evidence="37">The sequence shown here is derived from an EMBL/GenBank/DDBJ whole genome shotgun (WGS) entry which is preliminary data.</text>
</comment>
<dbReference type="Pfam" id="PF02148">
    <property type="entry name" value="zf-UBP"/>
    <property type="match status" value="1"/>
</dbReference>
<evidence type="ECO:0000256" key="22">
    <source>
        <dbReference type="ARBA" id="ARBA00022853"/>
    </source>
</evidence>
<dbReference type="GO" id="GO:0030425">
    <property type="term" value="C:dendrite"/>
    <property type="evidence" value="ECO:0007669"/>
    <property type="project" value="UniProtKB-SubCell"/>
</dbReference>
<keyword evidence="12" id="KW-0678">Repressor</keyword>
<dbReference type="GO" id="GO:0043204">
    <property type="term" value="C:perikaryon"/>
    <property type="evidence" value="ECO:0007669"/>
    <property type="project" value="UniProtKB-SubCell"/>
</dbReference>
<evidence type="ECO:0000256" key="25">
    <source>
        <dbReference type="ARBA" id="ARBA00023203"/>
    </source>
</evidence>
<dbReference type="OrthoDB" id="424012at2759"/>
<dbReference type="GO" id="GO:0016740">
    <property type="term" value="F:transferase activity"/>
    <property type="evidence" value="ECO:0007669"/>
    <property type="project" value="UniProtKB-KW"/>
</dbReference>
<dbReference type="GO" id="GO:0006950">
    <property type="term" value="P:response to stress"/>
    <property type="evidence" value="ECO:0007669"/>
    <property type="project" value="UniProtKB-ARBA"/>
</dbReference>
<dbReference type="Gene3D" id="3.40.800.20">
    <property type="entry name" value="Histone deacetylase domain"/>
    <property type="match status" value="2"/>
</dbReference>
<keyword evidence="13" id="KW-0597">Phosphoprotein</keyword>
<keyword evidence="24" id="KW-0804">Transcription</keyword>
<name>A0A9J6BYB9_POLVA</name>
<evidence type="ECO:0000256" key="23">
    <source>
        <dbReference type="ARBA" id="ARBA00023015"/>
    </source>
</evidence>
<evidence type="ECO:0000256" key="31">
    <source>
        <dbReference type="ARBA" id="ARBA00050910"/>
    </source>
</evidence>
<evidence type="ECO:0000256" key="12">
    <source>
        <dbReference type="ARBA" id="ARBA00022491"/>
    </source>
</evidence>
<dbReference type="GO" id="GO:0000118">
    <property type="term" value="C:histone deacetylase complex"/>
    <property type="evidence" value="ECO:0007669"/>
    <property type="project" value="TreeGrafter"/>
</dbReference>
<comment type="pathway">
    <text evidence="8">Protein modification; protein ubiquitination.</text>
</comment>
<dbReference type="FunFam" id="3.40.800.20:FF:000005">
    <property type="entry name" value="histone deacetylase 6"/>
    <property type="match status" value="2"/>
</dbReference>
<keyword evidence="20" id="KW-0862">Zinc</keyword>
<evidence type="ECO:0000256" key="27">
    <source>
        <dbReference type="ARBA" id="ARBA00023242"/>
    </source>
</evidence>
<dbReference type="GO" id="GO:0003779">
    <property type="term" value="F:actin binding"/>
    <property type="evidence" value="ECO:0007669"/>
    <property type="project" value="UniProtKB-KW"/>
</dbReference>
<keyword evidence="27" id="KW-0539">Nucleus</keyword>
<feature type="compositionally biased region" description="Low complexity" evidence="35">
    <location>
        <begin position="894"/>
        <end position="915"/>
    </location>
</feature>
<keyword evidence="17 34" id="KW-0863">Zinc-finger</keyword>
<evidence type="ECO:0000256" key="30">
    <source>
        <dbReference type="ARBA" id="ARBA00049136"/>
    </source>
</evidence>
<dbReference type="GO" id="GO:0032886">
    <property type="term" value="P:regulation of microtubule-based process"/>
    <property type="evidence" value="ECO:0007669"/>
    <property type="project" value="UniProtKB-ARBA"/>
</dbReference>
<keyword evidence="16" id="KW-0677">Repeat</keyword>
<evidence type="ECO:0000256" key="3">
    <source>
        <dbReference type="ARBA" id="ARBA00004123"/>
    </source>
</evidence>
<evidence type="ECO:0000256" key="9">
    <source>
        <dbReference type="ARBA" id="ARBA00007738"/>
    </source>
</evidence>
<dbReference type="GO" id="GO:0005813">
    <property type="term" value="C:centrosome"/>
    <property type="evidence" value="ECO:0007669"/>
    <property type="project" value="UniProtKB-SubCell"/>
</dbReference>
<keyword evidence="15" id="KW-0479">Metal-binding</keyword>
<sequence length="1071" mass="121489">MQKTVITRKDAQEAKIKTRAMAKAKENKISLIEAKRNSRQKMLLAKSSEPSPTTSVKDIYGNALSAINMVRGETGIIYHDSMTKHYCTWDPNYPENPQRFTSVINRCKELNLFDRCKTLQTRLATKNEILTIHTEKHYELLESTNDCTDEDQLEELSSHYDAIYINSSTFNLSLLACGSTIELVDNILDGRIQNGMAIIRPPGHHAMKAEYNGYCFFNNVAVAAKHALDNKDIKKILIVDWDVHHGQGTQRAFYDDPRVVYFSIHRFEHGKFWPNLRESDYDYIGNGEGAGKNINVPLNKTGMTNGDYLAIFQQLLMPIAIEFQPELIFISAGYDCAVGCPEGEMEVTPACYSHLLSPLLTLANGRVAVVLEGGYCLESLAEGAALTLKTLLGDPCPNMEPIETPCESIQETILNCIYLHRHYWKNLCLQQVYNIEELNNVNPQSNLHKISHDTFIGGDPIPERFLTRNCYPVQNEAFKIRVADRLLKLKLSTNLTYPTNRVCYVYDEIMLQHKNNFENGHPEQPDRIRKIKSRFSEYNIVNRMKHLPSREITEEELLLVHSLSHIKYMAEIEKLDDLAAVGERFNSVYFHKKTFECAKYAAGSVLQVVDEVLNNLSLSGLCVVRPPGHHSESDEPHGFCIFNNVALAAQYAIKNHGLKRVLIVDWDVHHGQGTQHIFETDPKVLYMSIHRYDHGSFFPRSKDANYTEVGYENGKGFNVNIPWNKKGMGDIEYSLAFQNIIMPIAYEFDPELVLVSAGFDAAIGDQLGGCRVSPEAYGHFTSWLHTLANGKIILVLEGGYNVNSISHSMTICAKSLLADPLPSINISSRWNGINTTALESLQNVIKTHEVYWKCLKFNKKLPDYDVNENKMDNVTMKFESIKLNIPNDSDDKGNSSQQSSNISACSSDSCDAGPSNVNTEKKQTLTDFLNENMEALNNEEMYAIVPLKNCPHLSLLHPESAPNSIDHKSECNECQTAIENWACLICYKTFCSRYINEHSYLHFVSTEHPLTLSFSDLSVWCYKCEAYIDNPQLYKFKNLVHRSKFGEDLVWSYGDSTMLIDMRQNDDDDSE</sequence>
<comment type="subcellular location">
    <subcellularLocation>
        <location evidence="7">Cell projection</location>
        <location evidence="7">Axon</location>
    </subcellularLocation>
    <subcellularLocation>
        <location evidence="4">Cell projection</location>
        <location evidence="4">Dendrite</location>
    </subcellularLocation>
    <subcellularLocation>
        <location evidence="2">Cytoplasm</location>
        <location evidence="2">Cytoskeleton</location>
        <location evidence="2">Cilium basal body</location>
    </subcellularLocation>
    <subcellularLocation>
        <location evidence="5">Cytoplasm</location>
        <location evidence="5">Cytoskeleton</location>
        <location evidence="5">Microtubule organizing center</location>
        <location evidence="5">Centrosome</location>
    </subcellularLocation>
    <subcellularLocation>
        <location evidence="3">Nucleus</location>
    </subcellularLocation>
    <subcellularLocation>
        <location evidence="6">Perikaryon</location>
    </subcellularLocation>
</comment>
<dbReference type="PROSITE" id="PS50271">
    <property type="entry name" value="ZF_UBP"/>
    <property type="match status" value="1"/>
</dbReference>
<dbReference type="AlphaFoldDB" id="A0A9J6BYB9"/>
<keyword evidence="11" id="KW-0963">Cytoplasm</keyword>
<evidence type="ECO:0000256" key="34">
    <source>
        <dbReference type="PROSITE-ProRule" id="PRU00502"/>
    </source>
</evidence>
<comment type="similarity">
    <text evidence="9">Belongs to the histone deacetylase family. HD type 2 subfamily.</text>
</comment>
<dbReference type="SUPFAM" id="SSF52768">
    <property type="entry name" value="Arginase/deacetylase"/>
    <property type="match status" value="2"/>
</dbReference>
<dbReference type="GO" id="GO:0141221">
    <property type="term" value="F:histone deacetylase activity, hydrolytic mechanism"/>
    <property type="evidence" value="ECO:0007669"/>
    <property type="project" value="UniProtKB-EC"/>
</dbReference>
<dbReference type="SMART" id="SM00290">
    <property type="entry name" value="ZnF_UBP"/>
    <property type="match status" value="1"/>
</dbReference>
<evidence type="ECO:0000256" key="16">
    <source>
        <dbReference type="ARBA" id="ARBA00022737"/>
    </source>
</evidence>
<evidence type="ECO:0000256" key="19">
    <source>
        <dbReference type="ARBA" id="ARBA00022801"/>
    </source>
</evidence>
<dbReference type="InterPro" id="IPR013083">
    <property type="entry name" value="Znf_RING/FYVE/PHD"/>
</dbReference>
<evidence type="ECO:0000256" key="15">
    <source>
        <dbReference type="ARBA" id="ARBA00022723"/>
    </source>
</evidence>
<evidence type="ECO:0000256" key="32">
    <source>
        <dbReference type="ARBA" id="ARBA00068733"/>
    </source>
</evidence>
<keyword evidence="38" id="KW-1185">Reference proteome</keyword>
<dbReference type="PANTHER" id="PTHR10625">
    <property type="entry name" value="HISTONE DEACETYLASE HDAC1-RELATED"/>
    <property type="match status" value="1"/>
</dbReference>
<dbReference type="EMBL" id="JADBJN010000002">
    <property type="protein sequence ID" value="KAG5674876.1"/>
    <property type="molecule type" value="Genomic_DNA"/>
</dbReference>
<comment type="catalytic activity">
    <reaction evidence="31">
        <text>N(6)-acetyl-L-lysyl-[alpha-tubulin] + H2O = L-lysyl-[alpha-tubulin] + acetate</text>
        <dbReference type="Rhea" id="RHEA:21548"/>
        <dbReference type="Rhea" id="RHEA-COMP:11278"/>
        <dbReference type="Rhea" id="RHEA-COMP:11279"/>
        <dbReference type="ChEBI" id="CHEBI:15377"/>
        <dbReference type="ChEBI" id="CHEBI:29969"/>
        <dbReference type="ChEBI" id="CHEBI:30089"/>
        <dbReference type="ChEBI" id="CHEBI:61930"/>
    </reaction>
    <physiologicalReaction direction="left-to-right" evidence="31">
        <dbReference type="Rhea" id="RHEA:21549"/>
    </physiologicalReaction>
</comment>
<evidence type="ECO:0000256" key="17">
    <source>
        <dbReference type="ARBA" id="ARBA00022771"/>
    </source>
</evidence>
<dbReference type="CDD" id="cd10002">
    <property type="entry name" value="HDAC10_HDAC6-dom1"/>
    <property type="match status" value="1"/>
</dbReference>
<evidence type="ECO:0000256" key="13">
    <source>
        <dbReference type="ARBA" id="ARBA00022553"/>
    </source>
</evidence>
<evidence type="ECO:0000256" key="18">
    <source>
        <dbReference type="ARBA" id="ARBA00022786"/>
    </source>
</evidence>
<dbReference type="GO" id="GO:0030424">
    <property type="term" value="C:axon"/>
    <property type="evidence" value="ECO:0007669"/>
    <property type="project" value="UniProtKB-SubCell"/>
</dbReference>
<comment type="cofactor">
    <cofactor evidence="1">
        <name>Zn(2+)</name>
        <dbReference type="ChEBI" id="CHEBI:29105"/>
    </cofactor>
</comment>
<evidence type="ECO:0000313" key="37">
    <source>
        <dbReference type="EMBL" id="KAG5674876.1"/>
    </source>
</evidence>
<dbReference type="GO" id="GO:0051646">
    <property type="term" value="P:mitochondrion localization"/>
    <property type="evidence" value="ECO:0007669"/>
    <property type="project" value="UniProtKB-ARBA"/>
</dbReference>
<keyword evidence="18" id="KW-0833">Ubl conjugation pathway</keyword>
<dbReference type="GO" id="GO:0040029">
    <property type="term" value="P:epigenetic regulation of gene expression"/>
    <property type="evidence" value="ECO:0007669"/>
    <property type="project" value="TreeGrafter"/>
</dbReference>
<dbReference type="InterPro" id="IPR037138">
    <property type="entry name" value="His_deacetylse_dom_sf"/>
</dbReference>
<gene>
    <name evidence="37" type="ORF">PVAND_004821</name>
</gene>
<keyword evidence="23" id="KW-0805">Transcription regulation</keyword>
<evidence type="ECO:0000256" key="1">
    <source>
        <dbReference type="ARBA" id="ARBA00001947"/>
    </source>
</evidence>
<evidence type="ECO:0000256" key="21">
    <source>
        <dbReference type="ARBA" id="ARBA00022843"/>
    </source>
</evidence>
<feature type="region of interest" description="Disordered" evidence="35">
    <location>
        <begin position="886"/>
        <end position="916"/>
    </location>
</feature>
<evidence type="ECO:0000256" key="14">
    <source>
        <dbReference type="ARBA" id="ARBA00022679"/>
    </source>
</evidence>
<evidence type="ECO:0000256" key="4">
    <source>
        <dbReference type="ARBA" id="ARBA00004279"/>
    </source>
</evidence>
<dbReference type="SUPFAM" id="SSF57850">
    <property type="entry name" value="RING/U-box"/>
    <property type="match status" value="1"/>
</dbReference>
<evidence type="ECO:0000313" key="38">
    <source>
        <dbReference type="Proteomes" id="UP001107558"/>
    </source>
</evidence>
<evidence type="ECO:0000259" key="36">
    <source>
        <dbReference type="PROSITE" id="PS50271"/>
    </source>
</evidence>
<reference evidence="37" key="1">
    <citation type="submission" date="2021-03" db="EMBL/GenBank/DDBJ databases">
        <title>Chromosome level genome of the anhydrobiotic midge Polypedilum vanderplanki.</title>
        <authorList>
            <person name="Yoshida Y."/>
            <person name="Kikawada T."/>
            <person name="Gusev O."/>
        </authorList>
    </citation>
    <scope>NUCLEOTIDE SEQUENCE</scope>
    <source>
        <strain evidence="37">NIAS01</strain>
        <tissue evidence="37">Whole body or cell culture</tissue>
    </source>
</reference>
<evidence type="ECO:0000256" key="6">
    <source>
        <dbReference type="ARBA" id="ARBA00004484"/>
    </source>
</evidence>
<evidence type="ECO:0000256" key="2">
    <source>
        <dbReference type="ARBA" id="ARBA00004120"/>
    </source>
</evidence>
<dbReference type="InterPro" id="IPR023801">
    <property type="entry name" value="His_deacetylse_dom"/>
</dbReference>
<keyword evidence="19" id="KW-0378">Hydrolase</keyword>
<evidence type="ECO:0000256" key="26">
    <source>
        <dbReference type="ARBA" id="ARBA00023212"/>
    </source>
</evidence>
<evidence type="ECO:0000256" key="20">
    <source>
        <dbReference type="ARBA" id="ARBA00022833"/>
    </source>
</evidence>
<evidence type="ECO:0000256" key="33">
    <source>
        <dbReference type="ARBA" id="ARBA00082852"/>
    </source>
</evidence>
<evidence type="ECO:0000256" key="11">
    <source>
        <dbReference type="ARBA" id="ARBA00022490"/>
    </source>
</evidence>
<dbReference type="InterPro" id="IPR001607">
    <property type="entry name" value="Znf_UBP"/>
</dbReference>
<keyword evidence="28" id="KW-0966">Cell projection</keyword>
<proteinExistence type="inferred from homology"/>
<evidence type="ECO:0000256" key="10">
    <source>
        <dbReference type="ARBA" id="ARBA00022481"/>
    </source>
</evidence>
<comment type="catalytic activity">
    <reaction evidence="30">
        <text>N(6)-acetyl-L-lysyl-[protein] + H2O = L-lysyl-[protein] + acetate</text>
        <dbReference type="Rhea" id="RHEA:58108"/>
        <dbReference type="Rhea" id="RHEA-COMP:9752"/>
        <dbReference type="Rhea" id="RHEA-COMP:10731"/>
        <dbReference type="ChEBI" id="CHEBI:15377"/>
        <dbReference type="ChEBI" id="CHEBI:29969"/>
        <dbReference type="ChEBI" id="CHEBI:30089"/>
        <dbReference type="ChEBI" id="CHEBI:61930"/>
    </reaction>
    <physiologicalReaction direction="left-to-right" evidence="30">
        <dbReference type="Rhea" id="RHEA:58109"/>
    </physiologicalReaction>
</comment>
<evidence type="ECO:0000256" key="8">
    <source>
        <dbReference type="ARBA" id="ARBA00004906"/>
    </source>
</evidence>
<comment type="catalytic activity">
    <reaction evidence="29">
        <text>N(6)-acetyl-L-lysyl-[histone] + H2O = L-lysyl-[histone] + acetate</text>
        <dbReference type="Rhea" id="RHEA:58196"/>
        <dbReference type="Rhea" id="RHEA-COMP:9845"/>
        <dbReference type="Rhea" id="RHEA-COMP:11338"/>
        <dbReference type="ChEBI" id="CHEBI:15377"/>
        <dbReference type="ChEBI" id="CHEBI:29969"/>
        <dbReference type="ChEBI" id="CHEBI:30089"/>
        <dbReference type="ChEBI" id="CHEBI:61930"/>
        <dbReference type="EC" id="3.5.1.98"/>
    </reaction>
</comment>
<evidence type="ECO:0000256" key="7">
    <source>
        <dbReference type="ARBA" id="ARBA00004489"/>
    </source>
</evidence>
<keyword evidence="14" id="KW-0808">Transferase</keyword>
<evidence type="ECO:0000256" key="28">
    <source>
        <dbReference type="ARBA" id="ARBA00023273"/>
    </source>
</evidence>
<dbReference type="Pfam" id="PF00850">
    <property type="entry name" value="Hist_deacetyl"/>
    <property type="match status" value="2"/>
</dbReference>
<feature type="domain" description="UBP-type" evidence="36">
    <location>
        <begin position="948"/>
        <end position="1047"/>
    </location>
</feature>
<keyword evidence="21" id="KW-0832">Ubl conjugation</keyword>
<dbReference type="InterPro" id="IPR023696">
    <property type="entry name" value="Ureohydrolase_dom_sf"/>
</dbReference>
<evidence type="ECO:0000256" key="29">
    <source>
        <dbReference type="ARBA" id="ARBA00048287"/>
    </source>
</evidence>
<evidence type="ECO:0000256" key="5">
    <source>
        <dbReference type="ARBA" id="ARBA00004300"/>
    </source>
</evidence>
<keyword evidence="26" id="KW-0206">Cytoskeleton</keyword>
<dbReference type="GO" id="GO:0051129">
    <property type="term" value="P:negative regulation of cellular component organization"/>
    <property type="evidence" value="ECO:0007669"/>
    <property type="project" value="UniProtKB-ARBA"/>
</dbReference>
<evidence type="ECO:0000256" key="24">
    <source>
        <dbReference type="ARBA" id="ARBA00023163"/>
    </source>
</evidence>
<keyword evidence="25" id="KW-0009">Actin-binding</keyword>
<dbReference type="Gene3D" id="3.30.40.10">
    <property type="entry name" value="Zinc/RING finger domain, C3HC4 (zinc finger)"/>
    <property type="match status" value="1"/>
</dbReference>
<evidence type="ECO:0000256" key="35">
    <source>
        <dbReference type="SAM" id="MobiDB-lite"/>
    </source>
</evidence>
<keyword evidence="10" id="KW-0488">Methylation</keyword>
<dbReference type="FunFam" id="3.30.40.10:FF:000342">
    <property type="entry name" value="Histone deacetylase 6"/>
    <property type="match status" value="1"/>
</dbReference>
<organism evidence="37 38">
    <name type="scientific">Polypedilum vanderplanki</name>
    <name type="common">Sleeping chironomid midge</name>
    <dbReference type="NCBI Taxonomy" id="319348"/>
    <lineage>
        <taxon>Eukaryota</taxon>
        <taxon>Metazoa</taxon>
        <taxon>Ecdysozoa</taxon>
        <taxon>Arthropoda</taxon>
        <taxon>Hexapoda</taxon>
        <taxon>Insecta</taxon>
        <taxon>Pterygota</taxon>
        <taxon>Neoptera</taxon>
        <taxon>Endopterygota</taxon>
        <taxon>Diptera</taxon>
        <taxon>Nematocera</taxon>
        <taxon>Chironomoidea</taxon>
        <taxon>Chironomidae</taxon>
        <taxon>Chironominae</taxon>
        <taxon>Polypedilum</taxon>
        <taxon>Polypedilum</taxon>
    </lineage>
</organism>
<dbReference type="GO" id="GO:0008270">
    <property type="term" value="F:zinc ion binding"/>
    <property type="evidence" value="ECO:0007669"/>
    <property type="project" value="UniProtKB-KW"/>
</dbReference>
<dbReference type="InterPro" id="IPR000286">
    <property type="entry name" value="HDACs"/>
</dbReference>
<dbReference type="Proteomes" id="UP001107558">
    <property type="component" value="Chromosome 2"/>
</dbReference>
<dbReference type="PRINTS" id="PR01270">
    <property type="entry name" value="HDASUPER"/>
</dbReference>
<accession>A0A9J6BYB9</accession>